<dbReference type="Proteomes" id="UP001448207">
    <property type="component" value="Unassembled WGS sequence"/>
</dbReference>
<gene>
    <name evidence="1" type="ORF">J3Q64DRAFT_1643326</name>
</gene>
<evidence type="ECO:0000313" key="2">
    <source>
        <dbReference type="Proteomes" id="UP001448207"/>
    </source>
</evidence>
<reference evidence="1 2" key="1">
    <citation type="submission" date="2024-04" db="EMBL/GenBank/DDBJ databases">
        <title>Symmetric and asymmetric DNA N6-adenine methylation regulates different biological responses in Mucorales.</title>
        <authorList>
            <consortium name="Lawrence Berkeley National Laboratory"/>
            <person name="Lax C."/>
            <person name="Mondo S.J."/>
            <person name="Osorio-Concepcion M."/>
            <person name="Muszewska A."/>
            <person name="Corrochano-Luque M."/>
            <person name="Gutierrez G."/>
            <person name="Riley R."/>
            <person name="Lipzen A."/>
            <person name="Guo J."/>
            <person name="Hundley H."/>
            <person name="Amirebrahimi M."/>
            <person name="Ng V."/>
            <person name="Lorenzo-Gutierrez D."/>
            <person name="Binder U."/>
            <person name="Yang J."/>
            <person name="Song Y."/>
            <person name="Canovas D."/>
            <person name="Navarro E."/>
            <person name="Freitag M."/>
            <person name="Gabaldon T."/>
            <person name="Grigoriev I.V."/>
            <person name="Corrochano L.M."/>
            <person name="Nicolas F.E."/>
            <person name="Garre V."/>
        </authorList>
    </citation>
    <scope>NUCLEOTIDE SEQUENCE [LARGE SCALE GENOMIC DNA]</scope>
    <source>
        <strain evidence="1 2">L51</strain>
    </source>
</reference>
<proteinExistence type="predicted"/>
<comment type="caution">
    <text evidence="1">The sequence shown here is derived from an EMBL/GenBank/DDBJ whole genome shotgun (WGS) entry which is preliminary data.</text>
</comment>
<evidence type="ECO:0008006" key="3">
    <source>
        <dbReference type="Google" id="ProtNLM"/>
    </source>
</evidence>
<name>A0ABR3ATW7_PHYBL</name>
<organism evidence="1 2">
    <name type="scientific">Phycomyces blakesleeanus</name>
    <dbReference type="NCBI Taxonomy" id="4837"/>
    <lineage>
        <taxon>Eukaryota</taxon>
        <taxon>Fungi</taxon>
        <taxon>Fungi incertae sedis</taxon>
        <taxon>Mucoromycota</taxon>
        <taxon>Mucoromycotina</taxon>
        <taxon>Mucoromycetes</taxon>
        <taxon>Mucorales</taxon>
        <taxon>Phycomycetaceae</taxon>
        <taxon>Phycomyces</taxon>
    </lineage>
</organism>
<accession>A0ABR3ATW7</accession>
<dbReference type="EMBL" id="JBCLYO010000017">
    <property type="protein sequence ID" value="KAL0081787.1"/>
    <property type="molecule type" value="Genomic_DNA"/>
</dbReference>
<evidence type="ECO:0000313" key="1">
    <source>
        <dbReference type="EMBL" id="KAL0081787.1"/>
    </source>
</evidence>
<keyword evidence="2" id="KW-1185">Reference proteome</keyword>
<protein>
    <recommendedName>
        <fullName evidence="3">Late embryogenesis abundant protein LEA-2 subgroup domain-containing protein</fullName>
    </recommendedName>
</protein>
<sequence length="252" mass="28733">MPSIEFQGIAPIESDESIISFNNDKLSINFGLIVNIENRNIFPIYLYDVNAYGYYPYPEDPSTRTSIGDGHLDYELVPSQTNYNFTYPFTIKYDPASDPNLSILGSIADKCGLTGGAKGDLSIQYDIKLRARVLLFTIPLTISSSANFPCPLNVSFKSIGYTDPPIEPTYLSLSLLVGYTSWSGHRFTWTNLWNLLNLSPSQKRKRSIYKGGDHILHFLLYIYIYINYVNCWQCIYTHPFTPIHTHSHSHLY</sequence>